<proteinExistence type="predicted"/>
<dbReference type="Proteomes" id="UP000070501">
    <property type="component" value="Unassembled WGS sequence"/>
</dbReference>
<keyword evidence="2" id="KW-1185">Reference proteome</keyword>
<dbReference type="InParanoid" id="A0A136JIW1"/>
<name>A0A136JIW1_9PEZI</name>
<dbReference type="AlphaFoldDB" id="A0A136JIW1"/>
<gene>
    <name evidence="1" type="ORF">Micbo1qcDRAFT_155856</name>
</gene>
<protein>
    <submittedName>
        <fullName evidence="1">Uncharacterized protein</fullName>
    </submittedName>
</protein>
<organism evidence="1 2">
    <name type="scientific">Microdochium bolleyi</name>
    <dbReference type="NCBI Taxonomy" id="196109"/>
    <lineage>
        <taxon>Eukaryota</taxon>
        <taxon>Fungi</taxon>
        <taxon>Dikarya</taxon>
        <taxon>Ascomycota</taxon>
        <taxon>Pezizomycotina</taxon>
        <taxon>Sordariomycetes</taxon>
        <taxon>Xylariomycetidae</taxon>
        <taxon>Xylariales</taxon>
        <taxon>Microdochiaceae</taxon>
        <taxon>Microdochium</taxon>
    </lineage>
</organism>
<reference evidence="2" key="1">
    <citation type="submission" date="2016-02" db="EMBL/GenBank/DDBJ databases">
        <title>Draft genome sequence of Microdochium bolleyi, a fungal endophyte of beachgrass.</title>
        <authorList>
            <consortium name="DOE Joint Genome Institute"/>
            <person name="David A.S."/>
            <person name="May G."/>
            <person name="Haridas S."/>
            <person name="Lim J."/>
            <person name="Wang M."/>
            <person name="Labutti K."/>
            <person name="Lipzen A."/>
            <person name="Barry K."/>
            <person name="Grigoriev I.V."/>
        </authorList>
    </citation>
    <scope>NUCLEOTIDE SEQUENCE [LARGE SCALE GENOMIC DNA]</scope>
    <source>
        <strain evidence="2">J235TASD1</strain>
    </source>
</reference>
<evidence type="ECO:0000313" key="1">
    <source>
        <dbReference type="EMBL" id="KXJ97090.1"/>
    </source>
</evidence>
<evidence type="ECO:0000313" key="2">
    <source>
        <dbReference type="Proteomes" id="UP000070501"/>
    </source>
</evidence>
<accession>A0A136JIW1</accession>
<dbReference type="EMBL" id="KQ964245">
    <property type="protein sequence ID" value="KXJ97090.1"/>
    <property type="molecule type" value="Genomic_DNA"/>
</dbReference>
<sequence length="103" mass="11640">MPPLPPSWFECMFLVCQSGSGWTELSGWFFLMPQGVVSRNLREGEDDDDDDDEEQECCFCFARTLMLVPMPPSSSSPPLLFGPRCSQRACRDLSVHLNEQAMC</sequence>